<feature type="transmembrane region" description="Helical" evidence="1">
    <location>
        <begin position="73"/>
        <end position="91"/>
    </location>
</feature>
<feature type="transmembrane region" description="Helical" evidence="1">
    <location>
        <begin position="103"/>
        <end position="133"/>
    </location>
</feature>
<dbReference type="RefSeq" id="WP_332081265.1">
    <property type="nucleotide sequence ID" value="NZ_JAZHYN010000015.1"/>
</dbReference>
<reference evidence="2 3" key="1">
    <citation type="submission" date="2024-02" db="EMBL/GenBank/DDBJ databases">
        <authorList>
            <person name="Grouzdev D."/>
        </authorList>
    </citation>
    <scope>NUCLEOTIDE SEQUENCE [LARGE SCALE GENOMIC DNA]</scope>
    <source>
        <strain evidence="2 3">9N</strain>
    </source>
</reference>
<gene>
    <name evidence="2" type="ORF">V3H18_06980</name>
</gene>
<evidence type="ECO:0000256" key="1">
    <source>
        <dbReference type="SAM" id="Phobius"/>
    </source>
</evidence>
<keyword evidence="1" id="KW-0812">Transmembrane</keyword>
<proteinExistence type="predicted"/>
<evidence type="ECO:0000313" key="3">
    <source>
        <dbReference type="Proteomes" id="UP001350748"/>
    </source>
</evidence>
<accession>A0ABU7XGQ1</accession>
<comment type="caution">
    <text evidence="2">The sequence shown here is derived from an EMBL/GenBank/DDBJ whole genome shotgun (WGS) entry which is preliminary data.</text>
</comment>
<keyword evidence="1" id="KW-0472">Membrane</keyword>
<evidence type="ECO:0000313" key="2">
    <source>
        <dbReference type="EMBL" id="MEF3366280.1"/>
    </source>
</evidence>
<dbReference type="InterPro" id="IPR009325">
    <property type="entry name" value="DUF983"/>
</dbReference>
<name>A0ABU7XGQ1_9HYPH</name>
<sequence>MLIAAPVAAAIAESGLAPVKSDTSTGARLFRGLTRKCPNCGVGSLFASYLQPRDFCEHCQESFKGLDADDGPAWLTVGAVTITVVPLLFILESSGRFSYAVEMAIVLPVTIALALLLLPLAKGFFIAALWLLAKKPGS</sequence>
<dbReference type="Proteomes" id="UP001350748">
    <property type="component" value="Unassembled WGS sequence"/>
</dbReference>
<dbReference type="Pfam" id="PF06170">
    <property type="entry name" value="DUF983"/>
    <property type="match status" value="1"/>
</dbReference>
<keyword evidence="3" id="KW-1185">Reference proteome</keyword>
<dbReference type="EMBL" id="JAZHYN010000015">
    <property type="protein sequence ID" value="MEF3366280.1"/>
    <property type="molecule type" value="Genomic_DNA"/>
</dbReference>
<protein>
    <submittedName>
        <fullName evidence="2">DUF983 domain-containing protein</fullName>
    </submittedName>
</protein>
<keyword evidence="1" id="KW-1133">Transmembrane helix</keyword>
<organism evidence="2 3">
    <name type="scientific">Methylocystis borbori</name>
    <dbReference type="NCBI Taxonomy" id="3118750"/>
    <lineage>
        <taxon>Bacteria</taxon>
        <taxon>Pseudomonadati</taxon>
        <taxon>Pseudomonadota</taxon>
        <taxon>Alphaproteobacteria</taxon>
        <taxon>Hyphomicrobiales</taxon>
        <taxon>Methylocystaceae</taxon>
        <taxon>Methylocystis</taxon>
    </lineage>
</organism>